<sequence length="87" mass="8893">MHWIAAIAMLIPFTASACLAHAQPSGGMGLANLLGVLVANCVVGWATYRIAMSSGKRGPAAAAKITAVASLFGGPLLWFLLTHTQAS</sequence>
<dbReference type="RefSeq" id="WP_184856675.1">
    <property type="nucleotide sequence ID" value="NZ_JACHLK010000003.1"/>
</dbReference>
<feature type="signal peptide" evidence="2">
    <location>
        <begin position="1"/>
        <end position="17"/>
    </location>
</feature>
<dbReference type="Proteomes" id="UP000575083">
    <property type="component" value="Unassembled WGS sequence"/>
</dbReference>
<evidence type="ECO:0000256" key="1">
    <source>
        <dbReference type="SAM" id="Phobius"/>
    </source>
</evidence>
<keyword evidence="1" id="KW-0472">Membrane</keyword>
<accession>A0A7X0U8K5</accession>
<keyword evidence="4" id="KW-1185">Reference proteome</keyword>
<keyword evidence="2" id="KW-0732">Signal</keyword>
<proteinExistence type="predicted"/>
<organism evidence="3 4">
    <name type="scientific">Acidovorax soli</name>
    <dbReference type="NCBI Taxonomy" id="592050"/>
    <lineage>
        <taxon>Bacteria</taxon>
        <taxon>Pseudomonadati</taxon>
        <taxon>Pseudomonadota</taxon>
        <taxon>Betaproteobacteria</taxon>
        <taxon>Burkholderiales</taxon>
        <taxon>Comamonadaceae</taxon>
        <taxon>Acidovorax</taxon>
    </lineage>
</organism>
<feature type="transmembrane region" description="Helical" evidence="1">
    <location>
        <begin position="30"/>
        <end position="48"/>
    </location>
</feature>
<comment type="caution">
    <text evidence="3">The sequence shown here is derived from an EMBL/GenBank/DDBJ whole genome shotgun (WGS) entry which is preliminary data.</text>
</comment>
<feature type="chain" id="PRO_5030668437" evidence="2">
    <location>
        <begin position="18"/>
        <end position="87"/>
    </location>
</feature>
<protein>
    <submittedName>
        <fullName evidence="3">Uncharacterized protein</fullName>
    </submittedName>
</protein>
<evidence type="ECO:0000256" key="2">
    <source>
        <dbReference type="SAM" id="SignalP"/>
    </source>
</evidence>
<evidence type="ECO:0000313" key="4">
    <source>
        <dbReference type="Proteomes" id="UP000575083"/>
    </source>
</evidence>
<dbReference type="AlphaFoldDB" id="A0A7X0U8K5"/>
<feature type="transmembrane region" description="Helical" evidence="1">
    <location>
        <begin position="60"/>
        <end position="81"/>
    </location>
</feature>
<name>A0A7X0U8K5_9BURK</name>
<reference evidence="3 4" key="1">
    <citation type="submission" date="2020-08" db="EMBL/GenBank/DDBJ databases">
        <title>Functional genomics of gut bacteria from endangered species of beetles.</title>
        <authorList>
            <person name="Carlos-Shanley C."/>
        </authorList>
    </citation>
    <scope>NUCLEOTIDE SEQUENCE [LARGE SCALE GENOMIC DNA]</scope>
    <source>
        <strain evidence="3 4">S00198</strain>
    </source>
</reference>
<keyword evidence="1" id="KW-0812">Transmembrane</keyword>
<dbReference type="EMBL" id="JACHLK010000003">
    <property type="protein sequence ID" value="MBB6559246.1"/>
    <property type="molecule type" value="Genomic_DNA"/>
</dbReference>
<evidence type="ECO:0000313" key="3">
    <source>
        <dbReference type="EMBL" id="MBB6559246.1"/>
    </source>
</evidence>
<gene>
    <name evidence="3" type="ORF">HNP48_001913</name>
</gene>
<keyword evidence="1" id="KW-1133">Transmembrane helix</keyword>